<dbReference type="Pfam" id="PF15511">
    <property type="entry name" value="CENP-T_C"/>
    <property type="match status" value="1"/>
</dbReference>
<keyword evidence="4" id="KW-0158">Chromosome</keyword>
<feature type="region of interest" description="Disordered" evidence="6">
    <location>
        <begin position="461"/>
        <end position="630"/>
    </location>
</feature>
<dbReference type="GO" id="GO:0007059">
    <property type="term" value="P:chromosome segregation"/>
    <property type="evidence" value="ECO:0007669"/>
    <property type="project" value="TreeGrafter"/>
</dbReference>
<feature type="compositionally biased region" description="Basic and acidic residues" evidence="6">
    <location>
        <begin position="469"/>
        <end position="498"/>
    </location>
</feature>
<dbReference type="InterPro" id="IPR035425">
    <property type="entry name" value="CENP-T/H4_C"/>
</dbReference>
<gene>
    <name evidence="8" type="ORF">chiPu_0005452</name>
</gene>
<dbReference type="SUPFAM" id="SSF47113">
    <property type="entry name" value="Histone-fold"/>
    <property type="match status" value="1"/>
</dbReference>
<dbReference type="GO" id="GO:0000278">
    <property type="term" value="P:mitotic cell cycle"/>
    <property type="evidence" value="ECO:0007669"/>
    <property type="project" value="TreeGrafter"/>
</dbReference>
<comment type="caution">
    <text evidence="8">The sequence shown here is derived from an EMBL/GenBank/DDBJ whole genome shotgun (WGS) entry which is preliminary data.</text>
</comment>
<dbReference type="InterPro" id="IPR028255">
    <property type="entry name" value="CENP-T"/>
</dbReference>
<evidence type="ECO:0000259" key="7">
    <source>
        <dbReference type="Pfam" id="PF15511"/>
    </source>
</evidence>
<dbReference type="GO" id="GO:0051382">
    <property type="term" value="P:kinetochore assembly"/>
    <property type="evidence" value="ECO:0007669"/>
    <property type="project" value="InterPro"/>
</dbReference>
<protein>
    <recommendedName>
        <fullName evidence="7">CENP-T/Histone H4 histone fold domain-containing protein</fullName>
    </recommendedName>
</protein>
<evidence type="ECO:0000256" key="5">
    <source>
        <dbReference type="ARBA" id="ARBA00023242"/>
    </source>
</evidence>
<feature type="domain" description="CENP-T/Histone H4 histone fold" evidence="7">
    <location>
        <begin position="681"/>
        <end position="777"/>
    </location>
</feature>
<comment type="similarity">
    <text evidence="3">Belongs to the CENP-T/CNN1 family.</text>
</comment>
<dbReference type="Proteomes" id="UP000287033">
    <property type="component" value="Unassembled WGS sequence"/>
</dbReference>
<feature type="compositionally biased region" description="Basic and acidic residues" evidence="6">
    <location>
        <begin position="505"/>
        <end position="528"/>
    </location>
</feature>
<evidence type="ECO:0000256" key="1">
    <source>
        <dbReference type="ARBA" id="ARBA00004123"/>
    </source>
</evidence>
<dbReference type="GO" id="GO:0046982">
    <property type="term" value="F:protein heterodimerization activity"/>
    <property type="evidence" value="ECO:0007669"/>
    <property type="project" value="InterPro"/>
</dbReference>
<dbReference type="CDD" id="cd22920">
    <property type="entry name" value="HFD_CENP-T"/>
    <property type="match status" value="1"/>
</dbReference>
<keyword evidence="5" id="KW-0539">Nucleus</keyword>
<evidence type="ECO:0000313" key="8">
    <source>
        <dbReference type="EMBL" id="GCC27031.1"/>
    </source>
</evidence>
<evidence type="ECO:0000256" key="4">
    <source>
        <dbReference type="ARBA" id="ARBA00022454"/>
    </source>
</evidence>
<dbReference type="InterPro" id="IPR009072">
    <property type="entry name" value="Histone-fold"/>
</dbReference>
<sequence length="787" mass="88836">MDSLPEEMTMRTLIKGMIAEEVPQSIVRPETHRLRKKTSTPKKLIDVSVQQSPTMVLRSQMKAKVRSCQLTDAAKKVAAQSSKKQTTGKNSLGLKKAKTVRAISQEALDDYTPRSLLKKFMQTELESSLVKVANPTMKSNNSFGVSLSVEDATEQSLPVDRTSQKQKINVSEFEKATQKSLQQTVESQQSEQVEQCDKSSRLPDISTIVGLINPDFEESTTKPILCRRPIKHKVINENDFEEGVHKYLQQGKELEEVERIEPFEKTSGLTDISRIVGSINFDTDESVSKPVLSRRPRRDKLISEDDFEEGVLFYLQQAKEKPLPEVQDTSSDSTEKEKSSAHTQHDELAATELYTSPWPAKSNSMKAVATDTKEMKNAFDLNSRLDLEKTTELSVRVEEESVKVAKSGRASSHSLIKEKNLSDTDHQIVYAAGKHVEDLATGEESMDREFKVVTDAGLNLMPGEQESTISRHSEGVDTHEGMLVDEVGDKVESDKMEAETIVSEGVKDDEVNDERMEGDEMGKERMEGDEADDERVEGDEADDERVEGDEADDERMEGDEADDERMEGDEVDDERVEGDEADDERVEGDEADDKQVEGDEADDDDEEDPDEVPSREELPDSSESEEGDSKVRLAFQQSDKRFRSSPLLTTPHFLKILDSKAYKPLVKVRQNPKQTTKARKKTSLPSSFVKSVFTHYAKMRVKKETFTVVEQCLELYFKQLCDDVDIYSKHAKRRTIEKEDLELLMKRQGFVTAKMPLNVLIERHLSMECREKLIPMAVSGSKIIPNK</sequence>
<dbReference type="PANTHER" id="PTHR46904:SF1">
    <property type="entry name" value="CENTROMERE PROTEIN T"/>
    <property type="match status" value="1"/>
</dbReference>
<dbReference type="GO" id="GO:0003677">
    <property type="term" value="F:DNA binding"/>
    <property type="evidence" value="ECO:0007669"/>
    <property type="project" value="InterPro"/>
</dbReference>
<dbReference type="OMA" id="RRSMRHK"/>
<evidence type="ECO:0000256" key="3">
    <source>
        <dbReference type="ARBA" id="ARBA00010137"/>
    </source>
</evidence>
<dbReference type="PANTHER" id="PTHR46904">
    <property type="entry name" value="CENTROMERE PROTEIN T"/>
    <property type="match status" value="1"/>
</dbReference>
<keyword evidence="9" id="KW-1185">Reference proteome</keyword>
<organism evidence="8 9">
    <name type="scientific">Chiloscyllium punctatum</name>
    <name type="common">Brownbanded bambooshark</name>
    <name type="synonym">Hemiscyllium punctatum</name>
    <dbReference type="NCBI Taxonomy" id="137246"/>
    <lineage>
        <taxon>Eukaryota</taxon>
        <taxon>Metazoa</taxon>
        <taxon>Chordata</taxon>
        <taxon>Craniata</taxon>
        <taxon>Vertebrata</taxon>
        <taxon>Chondrichthyes</taxon>
        <taxon>Elasmobranchii</taxon>
        <taxon>Galeomorphii</taxon>
        <taxon>Galeoidea</taxon>
        <taxon>Orectolobiformes</taxon>
        <taxon>Hemiscylliidae</taxon>
        <taxon>Chiloscyllium</taxon>
    </lineage>
</organism>
<evidence type="ECO:0000256" key="6">
    <source>
        <dbReference type="SAM" id="MobiDB-lite"/>
    </source>
</evidence>
<accession>A0A401S9F6</accession>
<dbReference type="GO" id="GO:0000776">
    <property type="term" value="C:kinetochore"/>
    <property type="evidence" value="ECO:0007669"/>
    <property type="project" value="InterPro"/>
</dbReference>
<name>A0A401S9F6_CHIPU</name>
<feature type="compositionally biased region" description="Acidic residues" evidence="6">
    <location>
        <begin position="529"/>
        <end position="611"/>
    </location>
</feature>
<proteinExistence type="inferred from homology"/>
<reference evidence="8 9" key="1">
    <citation type="journal article" date="2018" name="Nat. Ecol. Evol.">
        <title>Shark genomes provide insights into elasmobranch evolution and the origin of vertebrates.</title>
        <authorList>
            <person name="Hara Y"/>
            <person name="Yamaguchi K"/>
            <person name="Onimaru K"/>
            <person name="Kadota M"/>
            <person name="Koyanagi M"/>
            <person name="Keeley SD"/>
            <person name="Tatsumi K"/>
            <person name="Tanaka K"/>
            <person name="Motone F"/>
            <person name="Kageyama Y"/>
            <person name="Nozu R"/>
            <person name="Adachi N"/>
            <person name="Nishimura O"/>
            <person name="Nakagawa R"/>
            <person name="Tanegashima C"/>
            <person name="Kiyatake I"/>
            <person name="Matsumoto R"/>
            <person name="Murakumo K"/>
            <person name="Nishida K"/>
            <person name="Terakita A"/>
            <person name="Kuratani S"/>
            <person name="Sato K"/>
            <person name="Hyodo S Kuraku.S."/>
        </authorList>
    </citation>
    <scope>NUCLEOTIDE SEQUENCE [LARGE SCALE GENOMIC DNA]</scope>
</reference>
<evidence type="ECO:0000256" key="2">
    <source>
        <dbReference type="ARBA" id="ARBA00004286"/>
    </source>
</evidence>
<comment type="subcellular location">
    <subcellularLocation>
        <location evidence="2">Chromosome</location>
    </subcellularLocation>
    <subcellularLocation>
        <location evidence="1">Nucleus</location>
    </subcellularLocation>
</comment>
<dbReference type="OrthoDB" id="10071681at2759"/>
<dbReference type="Gene3D" id="1.10.20.10">
    <property type="entry name" value="Histone, subunit A"/>
    <property type="match status" value="1"/>
</dbReference>
<feature type="region of interest" description="Disordered" evidence="6">
    <location>
        <begin position="321"/>
        <end position="351"/>
    </location>
</feature>
<dbReference type="AlphaFoldDB" id="A0A401S9F6"/>
<evidence type="ECO:0000313" key="9">
    <source>
        <dbReference type="Proteomes" id="UP000287033"/>
    </source>
</evidence>
<dbReference type="EMBL" id="BEZZ01000147">
    <property type="protein sequence ID" value="GCC27031.1"/>
    <property type="molecule type" value="Genomic_DNA"/>
</dbReference>
<feature type="compositionally biased region" description="Basic and acidic residues" evidence="6">
    <location>
        <begin position="333"/>
        <end position="348"/>
    </location>
</feature>
<dbReference type="GO" id="GO:0005634">
    <property type="term" value="C:nucleus"/>
    <property type="evidence" value="ECO:0007669"/>
    <property type="project" value="UniProtKB-SubCell"/>
</dbReference>
<dbReference type="STRING" id="137246.A0A401S9F6"/>